<protein>
    <submittedName>
        <fullName evidence="1">Uncharacterized protein</fullName>
    </submittedName>
</protein>
<reference evidence="1" key="1">
    <citation type="journal article" date="2022" name="Int. J. Mol. Sci.">
        <title>Draft Genome of Tanacetum Coccineum: Genomic Comparison of Closely Related Tanacetum-Family Plants.</title>
        <authorList>
            <person name="Yamashiro T."/>
            <person name="Shiraishi A."/>
            <person name="Nakayama K."/>
            <person name="Satake H."/>
        </authorList>
    </citation>
    <scope>NUCLEOTIDE SEQUENCE</scope>
</reference>
<dbReference type="EMBL" id="BQNB010013578">
    <property type="protein sequence ID" value="GJT17677.1"/>
    <property type="molecule type" value="Genomic_DNA"/>
</dbReference>
<proteinExistence type="predicted"/>
<keyword evidence="2" id="KW-1185">Reference proteome</keyword>
<accession>A0ABQ5BUW1</accession>
<organism evidence="1 2">
    <name type="scientific">Tanacetum coccineum</name>
    <dbReference type="NCBI Taxonomy" id="301880"/>
    <lineage>
        <taxon>Eukaryota</taxon>
        <taxon>Viridiplantae</taxon>
        <taxon>Streptophyta</taxon>
        <taxon>Embryophyta</taxon>
        <taxon>Tracheophyta</taxon>
        <taxon>Spermatophyta</taxon>
        <taxon>Magnoliopsida</taxon>
        <taxon>eudicotyledons</taxon>
        <taxon>Gunneridae</taxon>
        <taxon>Pentapetalae</taxon>
        <taxon>asterids</taxon>
        <taxon>campanulids</taxon>
        <taxon>Asterales</taxon>
        <taxon>Asteraceae</taxon>
        <taxon>Asteroideae</taxon>
        <taxon>Anthemideae</taxon>
        <taxon>Anthemidinae</taxon>
        <taxon>Tanacetum</taxon>
    </lineage>
</organism>
<reference evidence="1" key="2">
    <citation type="submission" date="2022-01" db="EMBL/GenBank/DDBJ databases">
        <authorList>
            <person name="Yamashiro T."/>
            <person name="Shiraishi A."/>
            <person name="Satake H."/>
            <person name="Nakayama K."/>
        </authorList>
    </citation>
    <scope>NUCLEOTIDE SEQUENCE</scope>
</reference>
<comment type="caution">
    <text evidence="1">The sequence shown here is derived from an EMBL/GenBank/DDBJ whole genome shotgun (WGS) entry which is preliminary data.</text>
</comment>
<gene>
    <name evidence="1" type="ORF">Tco_0876383</name>
</gene>
<dbReference type="Proteomes" id="UP001151760">
    <property type="component" value="Unassembled WGS sequence"/>
</dbReference>
<sequence length="347" mass="40955">MDDLNITMEEYIRLEKEKGQKCRKVFNWETAMYGRIWYDEGIHDLRSVENKFPAIIFNDSLKSGETLSCEPTVSSLNDEINFRILFDDFDDEDYTVVFDKNSFSYKIRSTNDLKMDSENNNEKVNMPLFPSPKPKVSCVGDLYFFKDFEKEFPAIVYNDALTFKSDLSTEPTLCPQHIDEFDSKDETSLSEYDGKEQNVLYFNDLFPFNIVNPDNLKSDKGNNENKVDMIQSLGGGENTNKLVEESHDKINKVFIMRSFVMESNVNIMTWNHFVNGMLFNLIKNLYVPFGIPFDPKRYYKDGDCGRMLRRQRYNFFTLLNLRKIGLQEWIWRIRVKPIRHIHLFNLC</sequence>
<evidence type="ECO:0000313" key="2">
    <source>
        <dbReference type="Proteomes" id="UP001151760"/>
    </source>
</evidence>
<evidence type="ECO:0000313" key="1">
    <source>
        <dbReference type="EMBL" id="GJT17677.1"/>
    </source>
</evidence>
<name>A0ABQ5BUW1_9ASTR</name>